<dbReference type="RefSeq" id="WP_162370187.1">
    <property type="nucleotide sequence ID" value="NZ_JAAEEH010000015.1"/>
</dbReference>
<evidence type="ECO:0000313" key="1">
    <source>
        <dbReference type="EMBL" id="NDL67458.1"/>
    </source>
</evidence>
<evidence type="ECO:0000313" key="2">
    <source>
        <dbReference type="Proteomes" id="UP000461585"/>
    </source>
</evidence>
<organism evidence="1 2">
    <name type="scientific">Anaerotalea alkaliphila</name>
    <dbReference type="NCBI Taxonomy" id="2662126"/>
    <lineage>
        <taxon>Bacteria</taxon>
        <taxon>Bacillati</taxon>
        <taxon>Bacillota</taxon>
        <taxon>Clostridia</taxon>
        <taxon>Eubacteriales</taxon>
        <taxon>Anaerotalea</taxon>
    </lineage>
</organism>
<proteinExistence type="predicted"/>
<keyword evidence="2" id="KW-1185">Reference proteome</keyword>
<name>A0A7X5KN62_9FIRM</name>
<sequence length="116" mass="12920">MKGVLSHGEYYGENRLDASALVVTVKNGQRDLVLEYDGTWLALKGQPADILLAFDDETPYGKVLGARPRYDEDVQTGTVAKGLLDIAAGDRIDYLSDYYAYDGNYDNKYWTPSITD</sequence>
<accession>A0A7X5KN62</accession>
<protein>
    <submittedName>
        <fullName evidence="1">Uncharacterized protein</fullName>
    </submittedName>
</protein>
<dbReference type="EMBL" id="JAAEEH010000015">
    <property type="protein sequence ID" value="NDL67458.1"/>
    <property type="molecule type" value="Genomic_DNA"/>
</dbReference>
<dbReference type="AlphaFoldDB" id="A0A7X5KN62"/>
<comment type="caution">
    <text evidence="1">The sequence shown here is derived from an EMBL/GenBank/DDBJ whole genome shotgun (WGS) entry which is preliminary data.</text>
</comment>
<reference evidence="1 2" key="1">
    <citation type="submission" date="2020-01" db="EMBL/GenBank/DDBJ databases">
        <title>Anaeroalcalibacter tamaniensis gen. nov., sp. nov., moderately halophilic strictly anaerobic fermenter bacterium from mud volcano of Taman peninsula.</title>
        <authorList>
            <person name="Frolova A."/>
            <person name="Merkel A.Y."/>
            <person name="Slobodkin A.I."/>
        </authorList>
    </citation>
    <scope>NUCLEOTIDE SEQUENCE [LARGE SCALE GENOMIC DNA]</scope>
    <source>
        <strain evidence="1 2">F-3ap</strain>
    </source>
</reference>
<gene>
    <name evidence="1" type="ORF">GXN74_06845</name>
</gene>
<dbReference type="Proteomes" id="UP000461585">
    <property type="component" value="Unassembled WGS sequence"/>
</dbReference>